<dbReference type="InterPro" id="IPR005829">
    <property type="entry name" value="Sugar_transporter_CS"/>
</dbReference>
<dbReference type="PRINTS" id="PR00171">
    <property type="entry name" value="SUGRTRNSPORT"/>
</dbReference>
<dbReference type="PROSITE" id="PS00217">
    <property type="entry name" value="SUGAR_TRANSPORT_2"/>
    <property type="match status" value="1"/>
</dbReference>
<feature type="transmembrane region" description="Helical" evidence="8">
    <location>
        <begin position="166"/>
        <end position="185"/>
    </location>
</feature>
<dbReference type="AlphaFoldDB" id="C8X939"/>
<dbReference type="Pfam" id="PF00083">
    <property type="entry name" value="Sugar_tr"/>
    <property type="match status" value="1"/>
</dbReference>
<evidence type="ECO:0000256" key="6">
    <source>
        <dbReference type="ARBA" id="ARBA00023136"/>
    </source>
</evidence>
<gene>
    <name evidence="10" type="ordered locus">Namu_4863</name>
</gene>
<evidence type="ECO:0000256" key="7">
    <source>
        <dbReference type="RuleBase" id="RU003346"/>
    </source>
</evidence>
<evidence type="ECO:0000313" key="10">
    <source>
        <dbReference type="EMBL" id="ACV81137.1"/>
    </source>
</evidence>
<dbReference type="STRING" id="479431.Namu_4863"/>
<comment type="similarity">
    <text evidence="2 7">Belongs to the major facilitator superfamily. Sugar transporter (TC 2.A.1.1) family.</text>
</comment>
<feature type="transmembrane region" description="Helical" evidence="8">
    <location>
        <begin position="132"/>
        <end position="154"/>
    </location>
</feature>
<evidence type="ECO:0000256" key="3">
    <source>
        <dbReference type="ARBA" id="ARBA00022448"/>
    </source>
</evidence>
<feature type="transmembrane region" description="Helical" evidence="8">
    <location>
        <begin position="381"/>
        <end position="400"/>
    </location>
</feature>
<feature type="transmembrane region" description="Helical" evidence="8">
    <location>
        <begin position="98"/>
        <end position="120"/>
    </location>
</feature>
<dbReference type="InterPro" id="IPR003663">
    <property type="entry name" value="Sugar/inositol_transpt"/>
</dbReference>
<keyword evidence="6 8" id="KW-0472">Membrane</keyword>
<dbReference type="eggNOG" id="COG0477">
    <property type="taxonomic scope" value="Bacteria"/>
</dbReference>
<reference evidence="11" key="1">
    <citation type="submission" date="2009-09" db="EMBL/GenBank/DDBJ databases">
        <title>The complete genome of Nakamurella multipartita DSM 44233.</title>
        <authorList>
            <consortium name="US DOE Joint Genome Institute (JGI-PGF)"/>
            <person name="Lucas S."/>
            <person name="Copeland A."/>
            <person name="Lapidus A."/>
            <person name="Glavina del Rio T."/>
            <person name="Dalin E."/>
            <person name="Tice H."/>
            <person name="Bruce D."/>
            <person name="Goodwin L."/>
            <person name="Pitluck S."/>
            <person name="Kyrpides N."/>
            <person name="Mavromatis K."/>
            <person name="Ivanova N."/>
            <person name="Ovchinnikova G."/>
            <person name="Sims D."/>
            <person name="Meincke L."/>
            <person name="Brettin T."/>
            <person name="Detter J.C."/>
            <person name="Han C."/>
            <person name="Larimer F."/>
            <person name="Land M."/>
            <person name="Hauser L."/>
            <person name="Markowitz V."/>
            <person name="Cheng J.-F."/>
            <person name="Hugenholtz P."/>
            <person name="Woyke T."/>
            <person name="Wu D."/>
            <person name="Klenk H.-P."/>
            <person name="Eisen J.A."/>
        </authorList>
    </citation>
    <scope>NUCLEOTIDE SEQUENCE [LARGE SCALE GENOMIC DNA]</scope>
    <source>
        <strain evidence="11">ATCC 700099 / DSM 44233 / CIP 104796 / JCM 9543 / NBRC 105858 / Y-104</strain>
    </source>
</reference>
<feature type="transmembrane region" description="Helical" evidence="8">
    <location>
        <begin position="313"/>
        <end position="334"/>
    </location>
</feature>
<dbReference type="HOGENOM" id="CLU_001265_30_5_11"/>
<dbReference type="EMBL" id="CP001737">
    <property type="protein sequence ID" value="ACV81137.1"/>
    <property type="molecule type" value="Genomic_DNA"/>
</dbReference>
<dbReference type="GO" id="GO:0022857">
    <property type="term" value="F:transmembrane transporter activity"/>
    <property type="evidence" value="ECO:0007669"/>
    <property type="project" value="InterPro"/>
</dbReference>
<feature type="transmembrane region" description="Helical" evidence="8">
    <location>
        <begin position="406"/>
        <end position="428"/>
    </location>
</feature>
<dbReference type="InterPro" id="IPR050820">
    <property type="entry name" value="MFS_Sugar_Transporter"/>
</dbReference>
<dbReference type="KEGG" id="nml:Namu_4863"/>
<proteinExistence type="inferred from homology"/>
<dbReference type="InterPro" id="IPR036259">
    <property type="entry name" value="MFS_trans_sf"/>
</dbReference>
<dbReference type="OrthoDB" id="4008739at2"/>
<feature type="transmembrane region" description="Helical" evidence="8">
    <location>
        <begin position="245"/>
        <end position="269"/>
    </location>
</feature>
<evidence type="ECO:0000313" key="11">
    <source>
        <dbReference type="Proteomes" id="UP000002218"/>
    </source>
</evidence>
<keyword evidence="5 8" id="KW-1133">Transmembrane helix</keyword>
<dbReference type="NCBIfam" id="TIGR00879">
    <property type="entry name" value="SP"/>
    <property type="match status" value="1"/>
</dbReference>
<reference evidence="10 11" key="2">
    <citation type="journal article" date="2010" name="Stand. Genomic Sci.">
        <title>Complete genome sequence of Nakamurella multipartita type strain (Y-104).</title>
        <authorList>
            <person name="Tice H."/>
            <person name="Mayilraj S."/>
            <person name="Sims D."/>
            <person name="Lapidus A."/>
            <person name="Nolan M."/>
            <person name="Lucas S."/>
            <person name="Glavina Del Rio T."/>
            <person name="Copeland A."/>
            <person name="Cheng J.F."/>
            <person name="Meincke L."/>
            <person name="Bruce D."/>
            <person name="Goodwin L."/>
            <person name="Pitluck S."/>
            <person name="Ivanova N."/>
            <person name="Mavromatis K."/>
            <person name="Ovchinnikova G."/>
            <person name="Pati A."/>
            <person name="Chen A."/>
            <person name="Palaniappan K."/>
            <person name="Land M."/>
            <person name="Hauser L."/>
            <person name="Chang Y.J."/>
            <person name="Jeffries C.D."/>
            <person name="Detter J.C."/>
            <person name="Brettin T."/>
            <person name="Rohde M."/>
            <person name="Goker M."/>
            <person name="Bristow J."/>
            <person name="Eisen J.A."/>
            <person name="Markowitz V."/>
            <person name="Hugenholtz P."/>
            <person name="Kyrpides N.C."/>
            <person name="Klenk H.P."/>
            <person name="Chen F."/>
        </authorList>
    </citation>
    <scope>NUCLEOTIDE SEQUENCE [LARGE SCALE GENOMIC DNA]</scope>
    <source>
        <strain evidence="11">ATCC 700099 / DSM 44233 / CIP 104796 / JCM 9543 / NBRC 105858 / Y-104</strain>
    </source>
</reference>
<dbReference type="GO" id="GO:0005886">
    <property type="term" value="C:plasma membrane"/>
    <property type="evidence" value="ECO:0007669"/>
    <property type="project" value="UniProtKB-SubCell"/>
</dbReference>
<dbReference type="RefSeq" id="WP_015749946.1">
    <property type="nucleotide sequence ID" value="NC_013235.1"/>
</dbReference>
<evidence type="ECO:0000256" key="4">
    <source>
        <dbReference type="ARBA" id="ARBA00022692"/>
    </source>
</evidence>
<keyword evidence="3 7" id="KW-0813">Transport</keyword>
<dbReference type="PANTHER" id="PTHR48023:SF4">
    <property type="entry name" value="D-XYLOSE-PROTON SYMPORTER-LIKE 2"/>
    <property type="match status" value="1"/>
</dbReference>
<dbReference type="InParanoid" id="C8X939"/>
<evidence type="ECO:0000259" key="9">
    <source>
        <dbReference type="PROSITE" id="PS50850"/>
    </source>
</evidence>
<evidence type="ECO:0000256" key="1">
    <source>
        <dbReference type="ARBA" id="ARBA00004651"/>
    </source>
</evidence>
<dbReference type="SUPFAM" id="SSF103473">
    <property type="entry name" value="MFS general substrate transporter"/>
    <property type="match status" value="1"/>
</dbReference>
<name>C8X939_NAKMY</name>
<evidence type="ECO:0000256" key="2">
    <source>
        <dbReference type="ARBA" id="ARBA00010992"/>
    </source>
</evidence>
<dbReference type="PROSITE" id="PS00216">
    <property type="entry name" value="SUGAR_TRANSPORT_1"/>
    <property type="match status" value="2"/>
</dbReference>
<evidence type="ECO:0000256" key="5">
    <source>
        <dbReference type="ARBA" id="ARBA00022989"/>
    </source>
</evidence>
<dbReference type="Gene3D" id="1.20.1250.20">
    <property type="entry name" value="MFS general substrate transporter like domains"/>
    <property type="match status" value="2"/>
</dbReference>
<dbReference type="PANTHER" id="PTHR48023">
    <property type="entry name" value="D-XYLOSE-PROTON SYMPORTER-LIKE 2"/>
    <property type="match status" value="1"/>
</dbReference>
<feature type="transmembrane region" description="Helical" evidence="8">
    <location>
        <begin position="340"/>
        <end position="369"/>
    </location>
</feature>
<accession>C8X939</accession>
<keyword evidence="10" id="KW-0762">Sugar transport</keyword>
<evidence type="ECO:0000256" key="8">
    <source>
        <dbReference type="SAM" id="Phobius"/>
    </source>
</evidence>
<keyword evidence="11" id="KW-1185">Reference proteome</keyword>
<dbReference type="FunCoup" id="C8X939">
    <property type="interactions" value="175"/>
</dbReference>
<keyword evidence="4 8" id="KW-0812">Transmembrane</keyword>
<feature type="transmembrane region" description="Helical" evidence="8">
    <location>
        <begin position="281"/>
        <end position="301"/>
    </location>
</feature>
<dbReference type="Proteomes" id="UP000002218">
    <property type="component" value="Chromosome"/>
</dbReference>
<dbReference type="InterPro" id="IPR020846">
    <property type="entry name" value="MFS_dom"/>
</dbReference>
<sequence length="464" mass="49187" precursor="true">MNALVLRSAIVAALGGLIFGFDTAVISGTTGALETKFGIGGFMLGFTVATALIGTIVGAVGAARPVDRFGRKKVLYTIGVLYVIGALGSALADSLPIFMVFRFLGGIGVGAASVTAPIYTAEVSPPAHRGRLVGLVQFNIVLGILLAYMSNYVIAQLVDAGSAWRWMFGVMAVPAAIFLALLVTVPESPRWLMSVGRTDEGVANIRRLTSSDAEARFEIDEVTESLRAAQSLPKVKFFVREHRKVILLAFAIAAFNQLSGINAVLYYAPEVFRMAGAGENAAFLESVAVGGVNLIATMAALTVIDKLGRRRLMLVGSIGYLISLGGLALIFYVYSGNFSGFSSVLVLVGLMVFIAAHAFGQGAVIWVFISEIFPNRIRGRGQSFGSLTHWVFAAIVSWSFPGIAGALGGGTAFLLFGICMIGQLIWVIKVMPETKGVPLEEMEKQLGVAYDPNERPPSRPVAGH</sequence>
<organism evidence="10 11">
    <name type="scientific">Nakamurella multipartita (strain ATCC 700099 / DSM 44233 / CIP 104796 / JCM 9543 / NBRC 105858 / Y-104)</name>
    <name type="common">Microsphaera multipartita</name>
    <dbReference type="NCBI Taxonomy" id="479431"/>
    <lineage>
        <taxon>Bacteria</taxon>
        <taxon>Bacillati</taxon>
        <taxon>Actinomycetota</taxon>
        <taxon>Actinomycetes</taxon>
        <taxon>Nakamurellales</taxon>
        <taxon>Nakamurellaceae</taxon>
        <taxon>Nakamurella</taxon>
    </lineage>
</organism>
<dbReference type="PROSITE" id="PS50850">
    <property type="entry name" value="MFS"/>
    <property type="match status" value="1"/>
</dbReference>
<dbReference type="InterPro" id="IPR005828">
    <property type="entry name" value="MFS_sugar_transport-like"/>
</dbReference>
<feature type="transmembrane region" description="Helical" evidence="8">
    <location>
        <begin position="37"/>
        <end position="62"/>
    </location>
</feature>
<protein>
    <submittedName>
        <fullName evidence="10">Sugar transporter</fullName>
    </submittedName>
</protein>
<comment type="subcellular location">
    <subcellularLocation>
        <location evidence="1">Cell membrane</location>
        <topology evidence="1">Multi-pass membrane protein</topology>
    </subcellularLocation>
</comment>
<feature type="transmembrane region" description="Helical" evidence="8">
    <location>
        <begin position="74"/>
        <end position="92"/>
    </location>
</feature>
<feature type="domain" description="Major facilitator superfamily (MFS) profile" evidence="9">
    <location>
        <begin position="8"/>
        <end position="435"/>
    </location>
</feature>